<dbReference type="SUPFAM" id="SSF51182">
    <property type="entry name" value="RmlC-like cupins"/>
    <property type="match status" value="1"/>
</dbReference>
<dbReference type="InterPro" id="IPR011051">
    <property type="entry name" value="RmlC_Cupin_sf"/>
</dbReference>
<keyword evidence="2" id="KW-1185">Reference proteome</keyword>
<dbReference type="InterPro" id="IPR028013">
    <property type="entry name" value="DUF4437"/>
</dbReference>
<dbReference type="Gene3D" id="2.60.120.10">
    <property type="entry name" value="Jelly Rolls"/>
    <property type="match status" value="1"/>
</dbReference>
<sequence length="320" mass="34238">MESRVGPRTDAQTVHEPYSTLKKSMTTTYTHGLRALLTSTLLLVAPGAVRAQGAARPAPPQATTEVVLASEINWRHLNPARGDASPAAGTLWGDQTKDGESGFLVKFNDGFSSPPHIHNITYRGIVLAGGLHNDDPDAAPLWMPAGSWWIQPAGEVHITAAKTLSVGYVEIQSGPYLVKAPQEAFDNGERPINVDASNIVWLDASNTTWIDGQTETQAETDAGPSARLTFLWGNPDGEQVVGTMLKLPAGFDGQLQTDSPSLRVVVIKGQTRLHLDEGGEVKPLPSGSYFGSHGPASHRLSCDDACILYVRTQGKFTLSP</sequence>
<reference evidence="1 2" key="1">
    <citation type="submission" date="2019-03" db="EMBL/GenBank/DDBJ databases">
        <title>Deep-cultivation of Planctomycetes and their phenomic and genomic characterization uncovers novel biology.</title>
        <authorList>
            <person name="Wiegand S."/>
            <person name="Jogler M."/>
            <person name="Boedeker C."/>
            <person name="Pinto D."/>
            <person name="Vollmers J."/>
            <person name="Rivas-Marin E."/>
            <person name="Kohn T."/>
            <person name="Peeters S.H."/>
            <person name="Heuer A."/>
            <person name="Rast P."/>
            <person name="Oberbeckmann S."/>
            <person name="Bunk B."/>
            <person name="Jeske O."/>
            <person name="Meyerdierks A."/>
            <person name="Storesund J.E."/>
            <person name="Kallscheuer N."/>
            <person name="Luecker S."/>
            <person name="Lage O.M."/>
            <person name="Pohl T."/>
            <person name="Merkel B.J."/>
            <person name="Hornburger P."/>
            <person name="Mueller R.-W."/>
            <person name="Bruemmer F."/>
            <person name="Labrenz M."/>
            <person name="Spormann A.M."/>
            <person name="Op den Camp H."/>
            <person name="Overmann J."/>
            <person name="Amann R."/>
            <person name="Jetten M.S.M."/>
            <person name="Mascher T."/>
            <person name="Medema M.H."/>
            <person name="Devos D.P."/>
            <person name="Kaster A.-K."/>
            <person name="Ovreas L."/>
            <person name="Rohde M."/>
            <person name="Galperin M.Y."/>
            <person name="Jogler C."/>
        </authorList>
    </citation>
    <scope>NUCLEOTIDE SEQUENCE [LARGE SCALE GENOMIC DNA]</scope>
    <source>
        <strain evidence="1 2">Enr13</strain>
    </source>
</reference>
<gene>
    <name evidence="1" type="ORF">Enr13x_06920</name>
</gene>
<dbReference type="Proteomes" id="UP000319004">
    <property type="component" value="Chromosome"/>
</dbReference>
<dbReference type="KEGG" id="snep:Enr13x_06920"/>
<dbReference type="AlphaFoldDB" id="A0A518HJ28"/>
<protein>
    <recommendedName>
        <fullName evidence="3">ChrR Cupin-like domain protein</fullName>
    </recommendedName>
</protein>
<evidence type="ECO:0000313" key="1">
    <source>
        <dbReference type="EMBL" id="QDV40856.1"/>
    </source>
</evidence>
<accession>A0A518HJ28</accession>
<proteinExistence type="predicted"/>
<evidence type="ECO:0000313" key="2">
    <source>
        <dbReference type="Proteomes" id="UP000319004"/>
    </source>
</evidence>
<dbReference type="InterPro" id="IPR014710">
    <property type="entry name" value="RmlC-like_jellyroll"/>
</dbReference>
<name>A0A518HJ28_9BACT</name>
<organism evidence="1 2">
    <name type="scientific">Stieleria neptunia</name>
    <dbReference type="NCBI Taxonomy" id="2527979"/>
    <lineage>
        <taxon>Bacteria</taxon>
        <taxon>Pseudomonadati</taxon>
        <taxon>Planctomycetota</taxon>
        <taxon>Planctomycetia</taxon>
        <taxon>Pirellulales</taxon>
        <taxon>Pirellulaceae</taxon>
        <taxon>Stieleria</taxon>
    </lineage>
</organism>
<dbReference type="EMBL" id="CP037423">
    <property type="protein sequence ID" value="QDV40856.1"/>
    <property type="molecule type" value="Genomic_DNA"/>
</dbReference>
<dbReference type="CDD" id="cd06989">
    <property type="entry name" value="cupin_DRT102"/>
    <property type="match status" value="1"/>
</dbReference>
<evidence type="ECO:0008006" key="3">
    <source>
        <dbReference type="Google" id="ProtNLM"/>
    </source>
</evidence>
<dbReference type="Pfam" id="PF14499">
    <property type="entry name" value="DUF4437"/>
    <property type="match status" value="1"/>
</dbReference>